<protein>
    <submittedName>
        <fullName evidence="1">Putative tetratricopeptide-like helical protein</fullName>
    </submittedName>
</protein>
<dbReference type="Proteomes" id="UP000054516">
    <property type="component" value="Unassembled WGS sequence"/>
</dbReference>
<dbReference type="OMA" id="VGKRQWQ"/>
<name>A0A1W2TSK1_ROSNE</name>
<dbReference type="EMBL" id="DF977476">
    <property type="protein sequence ID" value="GAP91504.2"/>
    <property type="molecule type" value="Genomic_DNA"/>
</dbReference>
<evidence type="ECO:0000313" key="1">
    <source>
        <dbReference type="EMBL" id="GAP91504.2"/>
    </source>
</evidence>
<dbReference type="OrthoDB" id="5229512at2759"/>
<proteinExistence type="predicted"/>
<dbReference type="AlphaFoldDB" id="A0A1W2TSK1"/>
<keyword evidence="2" id="KW-1185">Reference proteome</keyword>
<gene>
    <name evidence="1" type="ORF">SAMD00023353_3101130</name>
</gene>
<reference evidence="1" key="1">
    <citation type="submission" date="2016-03" db="EMBL/GenBank/DDBJ databases">
        <title>Draft genome sequence of Rosellinia necatrix.</title>
        <authorList>
            <person name="Kanematsu S."/>
        </authorList>
    </citation>
    <scope>NUCLEOTIDE SEQUENCE [LARGE SCALE GENOMIC DNA]</scope>
    <source>
        <strain evidence="1">W97</strain>
    </source>
</reference>
<accession>A0A1W2TSK1</accession>
<sequence>MKLAIIPARFVFLHHKVDIGILLLNHQIYRHAVDVLVKRNQFVRLVVRGLHVDSVLMPRQVPVVAQGAATVDAFKGYVMSHLIELPDDESFVHHFMILGRDLDLFCEALAGCGMARFGAHSMHRVTIHNPFADTPTPNYLDVTNQASYAPFVKRAAPLERLLRPYRKHLRGFPWFEVVGNVHPDLAAAIKQEVKQDPIKDPQDLLRDSLEQKALGKRYFDEGDYKMASETWDGALVRLDQLVHSDAWPRVKAEAPDRWSEGLTEVFFQLGSNLAANTLRIMRQTAHAHADPAMARHYASSLCTVAVGAAAAARVFGTDWEPTPVQTAKLSYRMARVDITIAEYSINLAARYLPNDPSIQQERCNIARWRAEGA</sequence>
<evidence type="ECO:0000313" key="2">
    <source>
        <dbReference type="Proteomes" id="UP000054516"/>
    </source>
</evidence>
<organism evidence="1">
    <name type="scientific">Rosellinia necatrix</name>
    <name type="common">White root-rot fungus</name>
    <dbReference type="NCBI Taxonomy" id="77044"/>
    <lineage>
        <taxon>Eukaryota</taxon>
        <taxon>Fungi</taxon>
        <taxon>Dikarya</taxon>
        <taxon>Ascomycota</taxon>
        <taxon>Pezizomycotina</taxon>
        <taxon>Sordariomycetes</taxon>
        <taxon>Xylariomycetidae</taxon>
        <taxon>Xylariales</taxon>
        <taxon>Xylariaceae</taxon>
        <taxon>Rosellinia</taxon>
    </lineage>
</organism>